<evidence type="ECO:0000313" key="2">
    <source>
        <dbReference type="EMBL" id="RRT53572.1"/>
    </source>
</evidence>
<accession>A0A426YPC8</accession>
<name>A0A426YPC8_ENSVE</name>
<gene>
    <name evidence="2" type="ORF">B296_00030834</name>
</gene>
<comment type="caution">
    <text evidence="2">The sequence shown here is derived from an EMBL/GenBank/DDBJ whole genome shotgun (WGS) entry which is preliminary data.</text>
</comment>
<feature type="compositionally biased region" description="Low complexity" evidence="1">
    <location>
        <begin position="90"/>
        <end position="106"/>
    </location>
</feature>
<feature type="compositionally biased region" description="Acidic residues" evidence="1">
    <location>
        <begin position="142"/>
        <end position="151"/>
    </location>
</feature>
<dbReference type="Proteomes" id="UP000287651">
    <property type="component" value="Unassembled WGS sequence"/>
</dbReference>
<feature type="region of interest" description="Disordered" evidence="1">
    <location>
        <begin position="49"/>
        <end position="151"/>
    </location>
</feature>
<proteinExistence type="predicted"/>
<sequence>MADVGRGWCGSTSQLLNFKTRLLLHSPSYQSPATLSFLHFESHKLPPGMLRTATLCTPSTSEEHGDQGNKEERERERDGEKDASSGKLKAFNSSTNTHTSTDNAASMGARAFMRVPRTAANGTDKTTNRLRASAIPSRIQGVDDDEGGGEV</sequence>
<organism evidence="2 3">
    <name type="scientific">Ensete ventricosum</name>
    <name type="common">Abyssinian banana</name>
    <name type="synonym">Musa ensete</name>
    <dbReference type="NCBI Taxonomy" id="4639"/>
    <lineage>
        <taxon>Eukaryota</taxon>
        <taxon>Viridiplantae</taxon>
        <taxon>Streptophyta</taxon>
        <taxon>Embryophyta</taxon>
        <taxon>Tracheophyta</taxon>
        <taxon>Spermatophyta</taxon>
        <taxon>Magnoliopsida</taxon>
        <taxon>Liliopsida</taxon>
        <taxon>Zingiberales</taxon>
        <taxon>Musaceae</taxon>
        <taxon>Ensete</taxon>
    </lineage>
</organism>
<evidence type="ECO:0000256" key="1">
    <source>
        <dbReference type="SAM" id="MobiDB-lite"/>
    </source>
</evidence>
<protein>
    <submittedName>
        <fullName evidence="2">Uncharacterized protein</fullName>
    </submittedName>
</protein>
<feature type="compositionally biased region" description="Basic and acidic residues" evidence="1">
    <location>
        <begin position="61"/>
        <end position="84"/>
    </location>
</feature>
<dbReference type="EMBL" id="AMZH03011071">
    <property type="protein sequence ID" value="RRT53572.1"/>
    <property type="molecule type" value="Genomic_DNA"/>
</dbReference>
<reference evidence="2 3" key="1">
    <citation type="journal article" date="2014" name="Agronomy (Basel)">
        <title>A Draft Genome Sequence for Ensete ventricosum, the Drought-Tolerant Tree Against Hunger.</title>
        <authorList>
            <person name="Harrison J."/>
            <person name="Moore K.A."/>
            <person name="Paszkiewicz K."/>
            <person name="Jones T."/>
            <person name="Grant M."/>
            <person name="Ambacheew D."/>
            <person name="Muzemil S."/>
            <person name="Studholme D.J."/>
        </authorList>
    </citation>
    <scope>NUCLEOTIDE SEQUENCE [LARGE SCALE GENOMIC DNA]</scope>
</reference>
<evidence type="ECO:0000313" key="3">
    <source>
        <dbReference type="Proteomes" id="UP000287651"/>
    </source>
</evidence>
<dbReference type="AlphaFoldDB" id="A0A426YPC8"/>